<comment type="caution">
    <text evidence="13">The sequence shown here is derived from an EMBL/GenBank/DDBJ whole genome shotgun (WGS) entry which is preliminary data.</text>
</comment>
<comment type="pathway">
    <text evidence="2 11">Pyrimidine metabolism; CTP biosynthesis via de novo pathway; UDP from UMP (UMPK route): step 1/1.</text>
</comment>
<feature type="binding site" evidence="11">
    <location>
        <position position="49"/>
    </location>
    <ligand>
        <name>UMP</name>
        <dbReference type="ChEBI" id="CHEBI:57865"/>
    </ligand>
</feature>
<comment type="catalytic activity">
    <reaction evidence="10 11">
        <text>UMP + ATP = UDP + ADP</text>
        <dbReference type="Rhea" id="RHEA:24400"/>
        <dbReference type="ChEBI" id="CHEBI:30616"/>
        <dbReference type="ChEBI" id="CHEBI:57865"/>
        <dbReference type="ChEBI" id="CHEBI:58223"/>
        <dbReference type="ChEBI" id="CHEBI:456216"/>
        <dbReference type="EC" id="2.7.4.22"/>
    </reaction>
</comment>
<evidence type="ECO:0000256" key="11">
    <source>
        <dbReference type="HAMAP-Rule" id="MF_01220"/>
    </source>
</evidence>
<evidence type="ECO:0000259" key="12">
    <source>
        <dbReference type="Pfam" id="PF00696"/>
    </source>
</evidence>
<comment type="activity regulation">
    <text evidence="11">Inhibited by UTP.</text>
</comment>
<dbReference type="UniPathway" id="UPA00159">
    <property type="reaction ID" value="UER00275"/>
</dbReference>
<dbReference type="InterPro" id="IPR015963">
    <property type="entry name" value="Uridylate_kinase_bac"/>
</dbReference>
<dbReference type="AlphaFoldDB" id="A0A1F8F3U8"/>
<dbReference type="EMBL" id="MGJN01000007">
    <property type="protein sequence ID" value="OGN07338.1"/>
    <property type="molecule type" value="Genomic_DNA"/>
</dbReference>
<evidence type="ECO:0000256" key="9">
    <source>
        <dbReference type="ARBA" id="ARBA00022975"/>
    </source>
</evidence>
<keyword evidence="4 11" id="KW-0963">Cytoplasm</keyword>
<keyword evidence="6 11" id="KW-0547">Nucleotide-binding</keyword>
<feature type="binding site" evidence="11">
    <location>
        <begin position="133"/>
        <end position="140"/>
    </location>
    <ligand>
        <name>UMP</name>
        <dbReference type="ChEBI" id="CHEBI:57865"/>
    </ligand>
</feature>
<name>A0A1F8F3U8_9BACT</name>
<evidence type="ECO:0000256" key="1">
    <source>
        <dbReference type="ARBA" id="ARBA00004496"/>
    </source>
</evidence>
<keyword evidence="9 11" id="KW-0665">Pyrimidine biosynthesis</keyword>
<keyword evidence="5 11" id="KW-0808">Transferase</keyword>
<comment type="subunit">
    <text evidence="11">Homohexamer.</text>
</comment>
<dbReference type="GO" id="GO:0006225">
    <property type="term" value="P:UDP biosynthetic process"/>
    <property type="evidence" value="ECO:0007669"/>
    <property type="project" value="TreeGrafter"/>
</dbReference>
<feature type="binding site" evidence="11">
    <location>
        <begin position="9"/>
        <end position="12"/>
    </location>
    <ligand>
        <name>ATP</name>
        <dbReference type="ChEBI" id="CHEBI:30616"/>
    </ligand>
</feature>
<sequence length="235" mass="25977">MDKQRVLLKISGESLGGSSLTYNRDGMAFIGEEIVSVSHTHELAIVVGGGNIIRGATLKKDLFQRDTVVADWIGMQATIMNALALQEFLEKDYGLDTRVLSALEVNKVCEPYVVRRALSHLRKGRIVILAGGIGAPNFSTDTTMVQRASELETPLVLKGTKVDGVYNKDPKSNIDAEFLPEISYMDYLNKKLKIVDATAVTQAMNHGIEIRIFNFFIQGNLRRILTQKDIGSVIH</sequence>
<evidence type="ECO:0000256" key="10">
    <source>
        <dbReference type="ARBA" id="ARBA00047767"/>
    </source>
</evidence>
<dbReference type="GO" id="GO:0005737">
    <property type="term" value="C:cytoplasm"/>
    <property type="evidence" value="ECO:0007669"/>
    <property type="project" value="UniProtKB-SubCell"/>
</dbReference>
<dbReference type="HAMAP" id="MF_01220_B">
    <property type="entry name" value="PyrH_B"/>
    <property type="match status" value="1"/>
</dbReference>
<dbReference type="InterPro" id="IPR011817">
    <property type="entry name" value="Uridylate_kinase"/>
</dbReference>
<evidence type="ECO:0000256" key="4">
    <source>
        <dbReference type="ARBA" id="ARBA00022490"/>
    </source>
</evidence>
<dbReference type="Proteomes" id="UP000176834">
    <property type="component" value="Unassembled WGS sequence"/>
</dbReference>
<organism evidence="13 14">
    <name type="scientific">Candidatus Yanofskybacteria bacterium RIFCSPHIGHO2_02_FULL_38_22b</name>
    <dbReference type="NCBI Taxonomy" id="1802673"/>
    <lineage>
        <taxon>Bacteria</taxon>
        <taxon>Candidatus Yanofskyibacteriota</taxon>
    </lineage>
</organism>
<evidence type="ECO:0000256" key="8">
    <source>
        <dbReference type="ARBA" id="ARBA00022840"/>
    </source>
</evidence>
<feature type="domain" description="Aspartate/glutamate/uridylate kinase" evidence="12">
    <location>
        <begin position="15"/>
        <end position="214"/>
    </location>
</feature>
<evidence type="ECO:0000256" key="5">
    <source>
        <dbReference type="ARBA" id="ARBA00022679"/>
    </source>
</evidence>
<dbReference type="Pfam" id="PF00696">
    <property type="entry name" value="AA_kinase"/>
    <property type="match status" value="1"/>
</dbReference>
<dbReference type="PIRSF" id="PIRSF005650">
    <property type="entry name" value="Uridylate_kin"/>
    <property type="match status" value="1"/>
</dbReference>
<keyword evidence="8 11" id="KW-0067">ATP-binding</keyword>
<evidence type="ECO:0000313" key="13">
    <source>
        <dbReference type="EMBL" id="OGN07338.1"/>
    </source>
</evidence>
<dbReference type="GO" id="GO:0005524">
    <property type="term" value="F:ATP binding"/>
    <property type="evidence" value="ECO:0007669"/>
    <property type="project" value="UniProtKB-KW"/>
</dbReference>
<dbReference type="PANTHER" id="PTHR42833">
    <property type="entry name" value="URIDYLATE KINASE"/>
    <property type="match status" value="1"/>
</dbReference>
<comment type="function">
    <text evidence="11">Catalyzes the reversible phosphorylation of UMP to UDP.</text>
</comment>
<feature type="binding site" evidence="11">
    <location>
        <position position="160"/>
    </location>
    <ligand>
        <name>ATP</name>
        <dbReference type="ChEBI" id="CHEBI:30616"/>
    </ligand>
</feature>
<comment type="caution">
    <text evidence="11">Lacks conserved residue(s) required for the propagation of feature annotation.</text>
</comment>
<gene>
    <name evidence="11" type="primary">pyrH</name>
    <name evidence="13" type="ORF">A3B86_01120</name>
</gene>
<feature type="binding site" evidence="11">
    <location>
        <position position="50"/>
    </location>
    <ligand>
        <name>ATP</name>
        <dbReference type="ChEBI" id="CHEBI:30616"/>
    </ligand>
</feature>
<dbReference type="CDD" id="cd04254">
    <property type="entry name" value="AAK_UMPK-PyrH-Ec"/>
    <property type="match status" value="1"/>
</dbReference>
<keyword evidence="7 11" id="KW-0418">Kinase</keyword>
<dbReference type="PANTHER" id="PTHR42833:SF4">
    <property type="entry name" value="URIDYLATE KINASE PUMPKIN, CHLOROPLASTIC"/>
    <property type="match status" value="1"/>
</dbReference>
<dbReference type="FunFam" id="3.40.1160.10:FF:000001">
    <property type="entry name" value="Uridylate kinase"/>
    <property type="match status" value="1"/>
</dbReference>
<dbReference type="GO" id="GO:0033862">
    <property type="term" value="F:UMP kinase activity"/>
    <property type="evidence" value="ECO:0007669"/>
    <property type="project" value="UniProtKB-EC"/>
</dbReference>
<reference evidence="13 14" key="1">
    <citation type="journal article" date="2016" name="Nat. Commun.">
        <title>Thousands of microbial genomes shed light on interconnected biogeochemical processes in an aquifer system.</title>
        <authorList>
            <person name="Anantharaman K."/>
            <person name="Brown C.T."/>
            <person name="Hug L.A."/>
            <person name="Sharon I."/>
            <person name="Castelle C.J."/>
            <person name="Probst A.J."/>
            <person name="Thomas B.C."/>
            <person name="Singh A."/>
            <person name="Wilkins M.J."/>
            <person name="Karaoz U."/>
            <person name="Brodie E.L."/>
            <person name="Williams K.H."/>
            <person name="Hubbard S.S."/>
            <person name="Banfield J.F."/>
        </authorList>
    </citation>
    <scope>NUCLEOTIDE SEQUENCE [LARGE SCALE GENOMIC DNA]</scope>
</reference>
<evidence type="ECO:0000256" key="6">
    <source>
        <dbReference type="ARBA" id="ARBA00022741"/>
    </source>
</evidence>
<dbReference type="Gene3D" id="3.40.1160.10">
    <property type="entry name" value="Acetylglutamate kinase-like"/>
    <property type="match status" value="1"/>
</dbReference>
<dbReference type="SUPFAM" id="SSF53633">
    <property type="entry name" value="Carbamate kinase-like"/>
    <property type="match status" value="1"/>
</dbReference>
<dbReference type="InterPro" id="IPR001048">
    <property type="entry name" value="Asp/Glu/Uridylate_kinase"/>
</dbReference>
<feature type="binding site" evidence="11">
    <location>
        <position position="166"/>
    </location>
    <ligand>
        <name>ATP</name>
        <dbReference type="ChEBI" id="CHEBI:30616"/>
    </ligand>
</feature>
<evidence type="ECO:0000256" key="2">
    <source>
        <dbReference type="ARBA" id="ARBA00004791"/>
    </source>
</evidence>
<comment type="similarity">
    <text evidence="3 11">Belongs to the UMP kinase family.</text>
</comment>
<proteinExistence type="inferred from homology"/>
<accession>A0A1F8F3U8</accession>
<feature type="binding site" evidence="11">
    <location>
        <position position="169"/>
    </location>
    <ligand>
        <name>ATP</name>
        <dbReference type="ChEBI" id="CHEBI:30616"/>
    </ligand>
</feature>
<comment type="subcellular location">
    <subcellularLocation>
        <location evidence="1 11">Cytoplasm</location>
    </subcellularLocation>
</comment>
<feature type="binding site" evidence="11">
    <location>
        <position position="71"/>
    </location>
    <ligand>
        <name>UMP</name>
        <dbReference type="ChEBI" id="CHEBI:57865"/>
    </ligand>
</feature>
<dbReference type="EC" id="2.7.4.22" evidence="11"/>
<evidence type="ECO:0000256" key="7">
    <source>
        <dbReference type="ARBA" id="ARBA00022777"/>
    </source>
</evidence>
<evidence type="ECO:0000313" key="14">
    <source>
        <dbReference type="Proteomes" id="UP000176834"/>
    </source>
</evidence>
<dbReference type="GO" id="GO:0044210">
    <property type="term" value="P:'de novo' CTP biosynthetic process"/>
    <property type="evidence" value="ECO:0007669"/>
    <property type="project" value="UniProtKB-UniRule"/>
</dbReference>
<protein>
    <recommendedName>
        <fullName evidence="11">Uridylate kinase</fullName>
        <shortName evidence="11">UK</shortName>
        <ecNumber evidence="11">2.7.4.22</ecNumber>
    </recommendedName>
    <alternativeName>
        <fullName evidence="11">Uridine monophosphate kinase</fullName>
        <shortName evidence="11">UMP kinase</shortName>
        <shortName evidence="11">UMPK</shortName>
    </alternativeName>
</protein>
<dbReference type="InterPro" id="IPR036393">
    <property type="entry name" value="AceGlu_kinase-like_sf"/>
</dbReference>
<evidence type="ECO:0000256" key="3">
    <source>
        <dbReference type="ARBA" id="ARBA00007614"/>
    </source>
</evidence>
<feature type="binding site" evidence="11">
    <location>
        <position position="54"/>
    </location>
    <ligand>
        <name>ATP</name>
        <dbReference type="ChEBI" id="CHEBI:30616"/>
    </ligand>
</feature>